<dbReference type="InParanoid" id="A0A1X7UJN5"/>
<proteinExistence type="predicted"/>
<accession>A0A1X7UJN5</accession>
<name>A0A1X7UJN5_AMPQE</name>
<sequence length="72" mass="8041">LNKTASSPILGFSHRQGLAQHYGYHWSPLVKTRSFIKSGKHRSSFFLYSKAAKVVGAILFSGESHLVTLQCY</sequence>
<protein>
    <submittedName>
        <fullName evidence="1">Uncharacterized protein</fullName>
    </submittedName>
</protein>
<dbReference type="EnsemblMetazoa" id="Aqu2.1.27703_001">
    <property type="protein sequence ID" value="Aqu2.1.27703_001"/>
    <property type="gene ID" value="Aqu2.1.27703"/>
</dbReference>
<reference evidence="1" key="1">
    <citation type="submission" date="2017-05" db="UniProtKB">
        <authorList>
            <consortium name="EnsemblMetazoa"/>
        </authorList>
    </citation>
    <scope>IDENTIFICATION</scope>
</reference>
<dbReference type="AlphaFoldDB" id="A0A1X7UJN5"/>
<organism evidence="1">
    <name type="scientific">Amphimedon queenslandica</name>
    <name type="common">Sponge</name>
    <dbReference type="NCBI Taxonomy" id="400682"/>
    <lineage>
        <taxon>Eukaryota</taxon>
        <taxon>Metazoa</taxon>
        <taxon>Porifera</taxon>
        <taxon>Demospongiae</taxon>
        <taxon>Heteroscleromorpha</taxon>
        <taxon>Haplosclerida</taxon>
        <taxon>Niphatidae</taxon>
        <taxon>Amphimedon</taxon>
    </lineage>
</organism>
<evidence type="ECO:0000313" key="1">
    <source>
        <dbReference type="EnsemblMetazoa" id="Aqu2.1.27703_001"/>
    </source>
</evidence>